<evidence type="ECO:0000313" key="2">
    <source>
        <dbReference type="EMBL" id="MDP4301392.1"/>
    </source>
</evidence>
<keyword evidence="3" id="KW-1185">Reference proteome</keyword>
<organism evidence="2 3">
    <name type="scientific">Leptothrix discophora</name>
    <dbReference type="NCBI Taxonomy" id="89"/>
    <lineage>
        <taxon>Bacteria</taxon>
        <taxon>Pseudomonadati</taxon>
        <taxon>Pseudomonadota</taxon>
        <taxon>Betaproteobacteria</taxon>
        <taxon>Burkholderiales</taxon>
        <taxon>Sphaerotilaceae</taxon>
        <taxon>Leptothrix</taxon>
    </lineage>
</organism>
<sequence length="53" mass="5928">MSASISSHLGGLIELLLVFGVVLVWAGREWWTNRKWLKEREAAKKDGEPPPAP</sequence>
<evidence type="ECO:0000313" key="3">
    <source>
        <dbReference type="Proteomes" id="UP001235760"/>
    </source>
</evidence>
<dbReference type="Proteomes" id="UP001235760">
    <property type="component" value="Unassembled WGS sequence"/>
</dbReference>
<keyword evidence="1" id="KW-0472">Membrane</keyword>
<gene>
    <name evidence="2" type="ORF">Q8X39_12150</name>
</gene>
<reference evidence="2 3" key="1">
    <citation type="submission" date="2023-08" db="EMBL/GenBank/DDBJ databases">
        <authorList>
            <person name="Roldan D.M."/>
            <person name="Menes R.J."/>
        </authorList>
    </citation>
    <scope>NUCLEOTIDE SEQUENCE [LARGE SCALE GENOMIC DNA]</scope>
    <source>
        <strain evidence="2 3">CCM 2812</strain>
    </source>
</reference>
<protein>
    <submittedName>
        <fullName evidence="2">Uncharacterized protein</fullName>
    </submittedName>
</protein>
<keyword evidence="1" id="KW-1133">Transmembrane helix</keyword>
<comment type="caution">
    <text evidence="2">The sequence shown here is derived from an EMBL/GenBank/DDBJ whole genome shotgun (WGS) entry which is preliminary data.</text>
</comment>
<accession>A0ABT9G4K5</accession>
<keyword evidence="1" id="KW-0812">Transmembrane</keyword>
<proteinExistence type="predicted"/>
<evidence type="ECO:0000256" key="1">
    <source>
        <dbReference type="SAM" id="Phobius"/>
    </source>
</evidence>
<dbReference type="RefSeq" id="WP_305749949.1">
    <property type="nucleotide sequence ID" value="NZ_JAUZEE010000006.1"/>
</dbReference>
<feature type="transmembrane region" description="Helical" evidence="1">
    <location>
        <begin position="12"/>
        <end position="31"/>
    </location>
</feature>
<name>A0ABT9G4K5_LEPDI</name>
<dbReference type="EMBL" id="JAUZEE010000006">
    <property type="protein sequence ID" value="MDP4301392.1"/>
    <property type="molecule type" value="Genomic_DNA"/>
</dbReference>